<accession>A0A2T8KSH9</accession>
<name>A0A2T8KSH9_9POAL</name>
<evidence type="ECO:0000313" key="1">
    <source>
        <dbReference type="EMBL" id="PVH65147.1"/>
    </source>
</evidence>
<gene>
    <name evidence="1" type="ORF">PAHAL_2G433700</name>
</gene>
<sequence length="54" mass="6375">MNEKEQWIFRWPEQIRRVTPSMLHLEDGVCNAKIEFNGTALMISLVLTRNRTNS</sequence>
<dbReference type="Proteomes" id="UP000243499">
    <property type="component" value="Chromosome 2"/>
</dbReference>
<dbReference type="Gramene" id="PVH65147">
    <property type="protein sequence ID" value="PVH65147"/>
    <property type="gene ID" value="PAHAL_2G433700"/>
</dbReference>
<proteinExistence type="predicted"/>
<protein>
    <submittedName>
        <fullName evidence="1">Uncharacterized protein</fullName>
    </submittedName>
</protein>
<reference evidence="1" key="1">
    <citation type="submission" date="2018-04" db="EMBL/GenBank/DDBJ databases">
        <title>WGS assembly of Panicum hallii.</title>
        <authorList>
            <person name="Lovell J."/>
            <person name="Jenkins J."/>
            <person name="Lowry D."/>
            <person name="Mamidi S."/>
            <person name="Sreedasyam A."/>
            <person name="Weng X."/>
            <person name="Barry K."/>
            <person name="Bonette J."/>
            <person name="Campitelli B."/>
            <person name="Daum C."/>
            <person name="Gordon S."/>
            <person name="Gould B."/>
            <person name="Lipzen A."/>
            <person name="Macqueen A."/>
            <person name="Palacio-Mejia J."/>
            <person name="Plott C."/>
            <person name="Shakirov E."/>
            <person name="Shu S."/>
            <person name="Yoshinaga Y."/>
            <person name="Zane M."/>
            <person name="Rokhsar D."/>
            <person name="Grimwood J."/>
            <person name="Schmutz J."/>
            <person name="Juenger T."/>
        </authorList>
    </citation>
    <scope>NUCLEOTIDE SEQUENCE [LARGE SCALE GENOMIC DNA]</scope>
    <source>
        <strain evidence="1">FIL2</strain>
    </source>
</reference>
<organism evidence="1">
    <name type="scientific">Panicum hallii</name>
    <dbReference type="NCBI Taxonomy" id="206008"/>
    <lineage>
        <taxon>Eukaryota</taxon>
        <taxon>Viridiplantae</taxon>
        <taxon>Streptophyta</taxon>
        <taxon>Embryophyta</taxon>
        <taxon>Tracheophyta</taxon>
        <taxon>Spermatophyta</taxon>
        <taxon>Magnoliopsida</taxon>
        <taxon>Liliopsida</taxon>
        <taxon>Poales</taxon>
        <taxon>Poaceae</taxon>
        <taxon>PACMAD clade</taxon>
        <taxon>Panicoideae</taxon>
        <taxon>Panicodae</taxon>
        <taxon>Paniceae</taxon>
        <taxon>Panicinae</taxon>
        <taxon>Panicum</taxon>
        <taxon>Panicum sect. Panicum</taxon>
    </lineage>
</organism>
<dbReference type="AlphaFoldDB" id="A0A2T8KSH9"/>
<dbReference type="EMBL" id="CM008047">
    <property type="protein sequence ID" value="PVH65147.1"/>
    <property type="molecule type" value="Genomic_DNA"/>
</dbReference>